<dbReference type="EMBL" id="NVLK01000040">
    <property type="protein sequence ID" value="PEC20543.1"/>
    <property type="molecule type" value="Genomic_DNA"/>
</dbReference>
<gene>
    <name evidence="1" type="ORF">COM96_18685</name>
</gene>
<feature type="non-terminal residue" evidence="1">
    <location>
        <position position="67"/>
    </location>
</feature>
<evidence type="ECO:0000313" key="1">
    <source>
        <dbReference type="EMBL" id="PEC20543.1"/>
    </source>
</evidence>
<sequence length="67" mass="7936">MINPYCIKNRAIGSVYTAHAAQATMHAVYHAMQHMPYYQRFWCKDKIKENIAHIFLAELYFMLLVQT</sequence>
<evidence type="ECO:0000313" key="2">
    <source>
        <dbReference type="Proteomes" id="UP000220006"/>
    </source>
</evidence>
<name>A0A2A7HUN0_BACCE</name>
<reference evidence="1 2" key="1">
    <citation type="submission" date="2017-09" db="EMBL/GenBank/DDBJ databases">
        <title>Large-scale bioinformatics analysis of Bacillus genomes uncovers conserved roles of natural products in bacterial physiology.</title>
        <authorList>
            <consortium name="Agbiome Team Llc"/>
            <person name="Bleich R.M."/>
            <person name="Grubbs K.J."/>
            <person name="Santa Maria K.C."/>
            <person name="Allen S.E."/>
            <person name="Farag S."/>
            <person name="Shank E.A."/>
            <person name="Bowers A."/>
        </authorList>
    </citation>
    <scope>NUCLEOTIDE SEQUENCE [LARGE SCALE GENOMIC DNA]</scope>
    <source>
        <strain evidence="1 2">AFS096845</strain>
    </source>
</reference>
<protein>
    <submittedName>
        <fullName evidence="1">Uncharacterized protein</fullName>
    </submittedName>
</protein>
<accession>A0A2A7HUN0</accession>
<comment type="caution">
    <text evidence="1">The sequence shown here is derived from an EMBL/GenBank/DDBJ whole genome shotgun (WGS) entry which is preliminary data.</text>
</comment>
<proteinExistence type="predicted"/>
<organism evidence="1 2">
    <name type="scientific">Bacillus cereus</name>
    <dbReference type="NCBI Taxonomy" id="1396"/>
    <lineage>
        <taxon>Bacteria</taxon>
        <taxon>Bacillati</taxon>
        <taxon>Bacillota</taxon>
        <taxon>Bacilli</taxon>
        <taxon>Bacillales</taxon>
        <taxon>Bacillaceae</taxon>
        <taxon>Bacillus</taxon>
        <taxon>Bacillus cereus group</taxon>
    </lineage>
</organism>
<dbReference type="AlphaFoldDB" id="A0A2A7HUN0"/>
<dbReference type="Proteomes" id="UP000220006">
    <property type="component" value="Unassembled WGS sequence"/>
</dbReference>